<feature type="region of interest" description="Disordered" evidence="2">
    <location>
        <begin position="64"/>
        <end position="93"/>
    </location>
</feature>
<dbReference type="PANTHER" id="PTHR12770">
    <property type="entry name" value="RUS1 FAMILY PROTEIN C16ORF58"/>
    <property type="match status" value="1"/>
</dbReference>
<dbReference type="AlphaFoldDB" id="A0A5B8MB66"/>
<feature type="region of interest" description="Disordered" evidence="2">
    <location>
        <begin position="1"/>
        <end position="40"/>
    </location>
</feature>
<evidence type="ECO:0000313" key="4">
    <source>
        <dbReference type="EMBL" id="QDZ17573.1"/>
    </source>
</evidence>
<evidence type="ECO:0000259" key="3">
    <source>
        <dbReference type="Pfam" id="PF04884"/>
    </source>
</evidence>
<evidence type="ECO:0000256" key="2">
    <source>
        <dbReference type="SAM" id="MobiDB-lite"/>
    </source>
</evidence>
<dbReference type="Proteomes" id="UP000316726">
    <property type="component" value="Chromosome 1"/>
</dbReference>
<accession>A0A5B8MB66</accession>
<dbReference type="PANTHER" id="PTHR12770:SF29">
    <property type="entry name" value="PROTEIN ROOT UVB SENSITIVE 4"/>
    <property type="match status" value="1"/>
</dbReference>
<dbReference type="Pfam" id="PF04884">
    <property type="entry name" value="UVB_sens_prot"/>
    <property type="match status" value="1"/>
</dbReference>
<dbReference type="InterPro" id="IPR006968">
    <property type="entry name" value="RUS_fam"/>
</dbReference>
<protein>
    <submittedName>
        <fullName evidence="4">Root UVB sensitive protein</fullName>
    </submittedName>
</protein>
<feature type="domain" description="Protein root UVB sensitive/RUS" evidence="3">
    <location>
        <begin position="141"/>
        <end position="368"/>
    </location>
</feature>
<dbReference type="EMBL" id="CP031034">
    <property type="protein sequence ID" value="QDZ17573.1"/>
    <property type="molecule type" value="Genomic_DNA"/>
</dbReference>
<evidence type="ECO:0000313" key="5">
    <source>
        <dbReference type="Proteomes" id="UP000316726"/>
    </source>
</evidence>
<gene>
    <name evidence="4" type="ORF">A3770_01p00910</name>
</gene>
<dbReference type="InterPro" id="IPR054549">
    <property type="entry name" value="UVB_sens_RUS_dom"/>
</dbReference>
<name>A0A5B8MB66_9CHLO</name>
<proteinExistence type="inferred from homology"/>
<organism evidence="4 5">
    <name type="scientific">Chloropicon primus</name>
    <dbReference type="NCBI Taxonomy" id="1764295"/>
    <lineage>
        <taxon>Eukaryota</taxon>
        <taxon>Viridiplantae</taxon>
        <taxon>Chlorophyta</taxon>
        <taxon>Chloropicophyceae</taxon>
        <taxon>Chloropicales</taxon>
        <taxon>Chloropicaceae</taxon>
        <taxon>Chloropicon</taxon>
    </lineage>
</organism>
<sequence length="538" mass="59801">MALQEKERRRGVGEGGERKGGGGGRRRENTNRRRRGRWLGNLERESRKRLGSISQALRGKVVARLEAKGNKGKQKGEVGGGGGNGSRRARGERGSRLLAPIAEMIGGKKVQLEVFRDRVRSRKEGKGGSSLRETLGRLSREAFIPENVSPDYWNYVRWRFLQRITSSILSVYTTESMLRAVGVGAKRSLPTAAAFNWLLKDGIGKLGKLGIVTKLGSQYDLELKKFRFLSTVVCDIACGLEMLTPLSPQNFLLLASIGNVGKSVGLSIALATQPAFHKKFAMADNMADITAKSQAQHVVADTLGLGCALGLSHLMQSVSPQMRLALPFLSFPFLAAADIVLVKKELRAIELKTLNRDRLQVLASHWVGSGRQVVPSGTMSKIENITFFPFSPEGTWPLQVDSVSQSLTDVGSLCVYLKHYEKEEYMLIPGKRGPLARKTLRLVFSASATERDLLKGVLQASYFRTLQGKSHSESEVIRRSKRLAEQNMNQFERDVRSAGWQTRPMLLFDSKYPGYVLDLDWKRKLESLQQQQKDVVDV</sequence>
<dbReference type="OrthoDB" id="364779at2759"/>
<keyword evidence="5" id="KW-1185">Reference proteome</keyword>
<feature type="compositionally biased region" description="Basic and acidic residues" evidence="2">
    <location>
        <begin position="1"/>
        <end position="31"/>
    </location>
</feature>
<evidence type="ECO:0000256" key="1">
    <source>
        <dbReference type="ARBA" id="ARBA00007558"/>
    </source>
</evidence>
<comment type="similarity">
    <text evidence="1">Belongs to the RUS1 family.</text>
</comment>
<reference evidence="4 5" key="1">
    <citation type="submission" date="2018-07" db="EMBL/GenBank/DDBJ databases">
        <title>The complete nuclear genome of the prasinophyte Chloropicon primus (CCMP1205).</title>
        <authorList>
            <person name="Pombert J.-F."/>
            <person name="Otis C."/>
            <person name="Turmel M."/>
            <person name="Lemieux C."/>
        </authorList>
    </citation>
    <scope>NUCLEOTIDE SEQUENCE [LARGE SCALE GENOMIC DNA]</scope>
    <source>
        <strain evidence="4 5">CCMP1205</strain>
    </source>
</reference>